<dbReference type="EMBL" id="BAHC01000130">
    <property type="protein sequence ID" value="GAB91395.1"/>
    <property type="molecule type" value="Genomic_DNA"/>
</dbReference>
<accession>K6VWW8</accession>
<gene>
    <name evidence="1" type="ORF">GORHZ_130_00180</name>
</gene>
<name>K6VWW8_9ACTN</name>
<protein>
    <submittedName>
        <fullName evidence="1">Uncharacterized protein</fullName>
    </submittedName>
</protein>
<sequence length="216" mass="24013">MTSAFEVIRRITNATPAPAADERCDMCDEPIGGDHPHVVNMEGRTLMCVCRGCYLLFTDRDATLRYRAVPDRFLSFPDDTITAVDWDALEIPVNLAFVFRNSALGRMVAFYPGPAGAIESDLSLTAWRSLVERRPVLDDLADDVEALLIRLPDRTDHARTGGPATEVLLLPIDVCYEFVAQVRLRWRGFDGGSDVKAYVDEFFTAMTARARPAGAR</sequence>
<evidence type="ECO:0000313" key="1">
    <source>
        <dbReference type="EMBL" id="GAB91395.1"/>
    </source>
</evidence>
<proteinExistence type="predicted"/>
<dbReference type="AlphaFoldDB" id="K6VWW8"/>
<keyword evidence="2" id="KW-1185">Reference proteome</keyword>
<comment type="caution">
    <text evidence="1">The sequence shown here is derived from an EMBL/GenBank/DDBJ whole genome shotgun (WGS) entry which is preliminary data.</text>
</comment>
<dbReference type="OrthoDB" id="152349at2"/>
<dbReference type="Pfam" id="PF19372">
    <property type="entry name" value="DUF5947"/>
    <property type="match status" value="1"/>
</dbReference>
<dbReference type="InterPro" id="IPR045991">
    <property type="entry name" value="DUF5947"/>
</dbReference>
<dbReference type="Proteomes" id="UP000008363">
    <property type="component" value="Unassembled WGS sequence"/>
</dbReference>
<dbReference type="eggNOG" id="ENOG50313MT">
    <property type="taxonomic scope" value="Bacteria"/>
</dbReference>
<reference evidence="1 2" key="1">
    <citation type="submission" date="2012-08" db="EMBL/GenBank/DDBJ databases">
        <title>Whole genome shotgun sequence of Gordonia rhizosphera NBRC 16068.</title>
        <authorList>
            <person name="Takarada H."/>
            <person name="Isaki S."/>
            <person name="Hosoyama A."/>
            <person name="Tsuchikane K."/>
            <person name="Katsumata H."/>
            <person name="Baba S."/>
            <person name="Ohji S."/>
            <person name="Yamazaki S."/>
            <person name="Fujita N."/>
        </authorList>
    </citation>
    <scope>NUCLEOTIDE SEQUENCE [LARGE SCALE GENOMIC DNA]</scope>
    <source>
        <strain evidence="1 2">NBRC 16068</strain>
    </source>
</reference>
<organism evidence="1 2">
    <name type="scientific">Gordonia rhizosphera NBRC 16068</name>
    <dbReference type="NCBI Taxonomy" id="1108045"/>
    <lineage>
        <taxon>Bacteria</taxon>
        <taxon>Bacillati</taxon>
        <taxon>Actinomycetota</taxon>
        <taxon>Actinomycetes</taxon>
        <taxon>Mycobacteriales</taxon>
        <taxon>Gordoniaceae</taxon>
        <taxon>Gordonia</taxon>
    </lineage>
</organism>
<evidence type="ECO:0000313" key="2">
    <source>
        <dbReference type="Proteomes" id="UP000008363"/>
    </source>
</evidence>
<dbReference type="RefSeq" id="WP_006334829.1">
    <property type="nucleotide sequence ID" value="NZ_BAHC01000130.1"/>
</dbReference>
<dbReference type="STRING" id="1108045.GORHZ_130_00180"/>